<dbReference type="Proteomes" id="UP001378592">
    <property type="component" value="Unassembled WGS sequence"/>
</dbReference>
<dbReference type="AlphaFoldDB" id="A0AAN9V2Y9"/>
<evidence type="ECO:0000313" key="2">
    <source>
        <dbReference type="Proteomes" id="UP001378592"/>
    </source>
</evidence>
<dbReference type="PROSITE" id="PS51257">
    <property type="entry name" value="PROKAR_LIPOPROTEIN"/>
    <property type="match status" value="1"/>
</dbReference>
<reference evidence="1 2" key="1">
    <citation type="submission" date="2024-03" db="EMBL/GenBank/DDBJ databases">
        <title>The genome assembly and annotation of the cricket Gryllus longicercus Weissman &amp; Gray.</title>
        <authorList>
            <person name="Szrajer S."/>
            <person name="Gray D."/>
            <person name="Ylla G."/>
        </authorList>
    </citation>
    <scope>NUCLEOTIDE SEQUENCE [LARGE SCALE GENOMIC DNA]</scope>
    <source>
        <strain evidence="1">DAG 2021-001</strain>
        <tissue evidence="1">Whole body minus gut</tissue>
    </source>
</reference>
<protein>
    <submittedName>
        <fullName evidence="1">Uncharacterized protein</fullName>
    </submittedName>
</protein>
<organism evidence="1 2">
    <name type="scientific">Gryllus longicercus</name>
    <dbReference type="NCBI Taxonomy" id="2509291"/>
    <lineage>
        <taxon>Eukaryota</taxon>
        <taxon>Metazoa</taxon>
        <taxon>Ecdysozoa</taxon>
        <taxon>Arthropoda</taxon>
        <taxon>Hexapoda</taxon>
        <taxon>Insecta</taxon>
        <taxon>Pterygota</taxon>
        <taxon>Neoptera</taxon>
        <taxon>Polyneoptera</taxon>
        <taxon>Orthoptera</taxon>
        <taxon>Ensifera</taxon>
        <taxon>Gryllidea</taxon>
        <taxon>Grylloidea</taxon>
        <taxon>Gryllidae</taxon>
        <taxon>Gryllinae</taxon>
        <taxon>Gryllus</taxon>
    </lineage>
</organism>
<comment type="caution">
    <text evidence="1">The sequence shown here is derived from an EMBL/GenBank/DDBJ whole genome shotgun (WGS) entry which is preliminary data.</text>
</comment>
<accession>A0AAN9V2Y9</accession>
<evidence type="ECO:0000313" key="1">
    <source>
        <dbReference type="EMBL" id="KAK7790639.1"/>
    </source>
</evidence>
<proteinExistence type="predicted"/>
<name>A0AAN9V2Y9_9ORTH</name>
<sequence>MLITKAKSPLPRRISPSCSHTAGLYHPAGFVTGCKNSRCWVTLRRRGILSLSSDLDFKLCDLWTLPGQGLLLHSVREGKVRGVAGLRAYL</sequence>
<gene>
    <name evidence="1" type="ORF">R5R35_009066</name>
</gene>
<keyword evidence="2" id="KW-1185">Reference proteome</keyword>
<dbReference type="EMBL" id="JAZDUA010000602">
    <property type="protein sequence ID" value="KAK7790639.1"/>
    <property type="molecule type" value="Genomic_DNA"/>
</dbReference>